<dbReference type="Proteomes" id="UP000183843">
    <property type="component" value="Unassembled WGS sequence"/>
</dbReference>
<name>A0A1I0Y5A2_SELRU</name>
<proteinExistence type="predicted"/>
<dbReference type="AlphaFoldDB" id="A0A1I0Y5A2"/>
<accession>A0A1I0Y5A2</accession>
<evidence type="ECO:0000313" key="1">
    <source>
        <dbReference type="EMBL" id="SFB07313.1"/>
    </source>
</evidence>
<organism evidence="1 2">
    <name type="scientific">Selenomonas ruminantium</name>
    <dbReference type="NCBI Taxonomy" id="971"/>
    <lineage>
        <taxon>Bacteria</taxon>
        <taxon>Bacillati</taxon>
        <taxon>Bacillota</taxon>
        <taxon>Negativicutes</taxon>
        <taxon>Selenomonadales</taxon>
        <taxon>Selenomonadaceae</taxon>
        <taxon>Selenomonas</taxon>
    </lineage>
</organism>
<sequence>METGNNRLSREARLYQKDYLQRMAAKSSEEMALVLAYANKACSNNPGRNGDDSSAEVAGMVTLDSIVENTMLNRTKARESLMILDAQDFLRRKKNNHRWFYSVTQEGIDALGYMLDEYKFLGRKKKIAAILEAKKKEGIR</sequence>
<evidence type="ECO:0000313" key="2">
    <source>
        <dbReference type="Proteomes" id="UP000183843"/>
    </source>
</evidence>
<protein>
    <submittedName>
        <fullName evidence="1">Uncharacterized protein</fullName>
    </submittedName>
</protein>
<reference evidence="1 2" key="1">
    <citation type="submission" date="2016-10" db="EMBL/GenBank/DDBJ databases">
        <authorList>
            <person name="de Groot N.N."/>
        </authorList>
    </citation>
    <scope>NUCLEOTIDE SEQUENCE [LARGE SCALE GENOMIC DNA]</scope>
    <source>
        <strain evidence="1 2">L14</strain>
    </source>
</reference>
<dbReference type="EMBL" id="FOJX01000009">
    <property type="protein sequence ID" value="SFB07313.1"/>
    <property type="molecule type" value="Genomic_DNA"/>
</dbReference>
<gene>
    <name evidence="1" type="ORF">SAMN05216587_10964</name>
</gene>